<dbReference type="Proteomes" id="UP000799779">
    <property type="component" value="Unassembled WGS sequence"/>
</dbReference>
<gene>
    <name evidence="2" type="ORF">P154DRAFT_527904</name>
</gene>
<feature type="compositionally biased region" description="Polar residues" evidence="1">
    <location>
        <begin position="44"/>
        <end position="65"/>
    </location>
</feature>
<dbReference type="OrthoDB" id="3801023at2759"/>
<feature type="region of interest" description="Disordered" evidence="1">
    <location>
        <begin position="1"/>
        <end position="73"/>
    </location>
</feature>
<evidence type="ECO:0000256" key="1">
    <source>
        <dbReference type="SAM" id="MobiDB-lite"/>
    </source>
</evidence>
<evidence type="ECO:0000313" key="2">
    <source>
        <dbReference type="EMBL" id="KAF1993229.1"/>
    </source>
</evidence>
<keyword evidence="3" id="KW-1185">Reference proteome</keyword>
<sequence length="298" mass="34806">MSKRKFRIQSASRGGEGDECKVLRYRNPSPESKVSSHVGAKIMSTLSRMERVSQSPQHLDTLSSPEPSPQMCDPQPEIEWGPDLVAFFQQWDFAREYFSSPERALSEDFQTCVGDESSFWHLELSQEQELYEDLRTCIGHQNQFWDSDSVQSKTEPLAPHSDSHQSQELHRMVAHPNRIRRRLECAEPPVHRPEALNSADPPPPYARWDPSSPSPYHRLTDPRYWKYRRRREARISAHAGCQLRQDPKPVLVRLCELVCDLPKSFRSLPERLRVRRAKQKLAWLRKHEFLCDQDRLIA</sequence>
<dbReference type="EMBL" id="ML977718">
    <property type="protein sequence ID" value="KAF1993229.1"/>
    <property type="molecule type" value="Genomic_DNA"/>
</dbReference>
<reference evidence="2" key="1">
    <citation type="journal article" date="2020" name="Stud. Mycol.">
        <title>101 Dothideomycetes genomes: a test case for predicting lifestyles and emergence of pathogens.</title>
        <authorList>
            <person name="Haridas S."/>
            <person name="Albert R."/>
            <person name="Binder M."/>
            <person name="Bloem J."/>
            <person name="Labutti K."/>
            <person name="Salamov A."/>
            <person name="Andreopoulos B."/>
            <person name="Baker S."/>
            <person name="Barry K."/>
            <person name="Bills G."/>
            <person name="Bluhm B."/>
            <person name="Cannon C."/>
            <person name="Castanera R."/>
            <person name="Culley D."/>
            <person name="Daum C."/>
            <person name="Ezra D."/>
            <person name="Gonzalez J."/>
            <person name="Henrissat B."/>
            <person name="Kuo A."/>
            <person name="Liang C."/>
            <person name="Lipzen A."/>
            <person name="Lutzoni F."/>
            <person name="Magnuson J."/>
            <person name="Mondo S."/>
            <person name="Nolan M."/>
            <person name="Ohm R."/>
            <person name="Pangilinan J."/>
            <person name="Park H.-J."/>
            <person name="Ramirez L."/>
            <person name="Alfaro M."/>
            <person name="Sun H."/>
            <person name="Tritt A."/>
            <person name="Yoshinaga Y."/>
            <person name="Zwiers L.-H."/>
            <person name="Turgeon B."/>
            <person name="Goodwin S."/>
            <person name="Spatafora J."/>
            <person name="Crous P."/>
            <person name="Grigoriev I."/>
        </authorList>
    </citation>
    <scope>NUCLEOTIDE SEQUENCE</scope>
    <source>
        <strain evidence="2">CBS 123094</strain>
    </source>
</reference>
<name>A0A6A5VX28_9PLEO</name>
<feature type="region of interest" description="Disordered" evidence="1">
    <location>
        <begin position="192"/>
        <end position="213"/>
    </location>
</feature>
<dbReference type="AlphaFoldDB" id="A0A6A5VX28"/>
<organism evidence="2 3">
    <name type="scientific">Amniculicola lignicola CBS 123094</name>
    <dbReference type="NCBI Taxonomy" id="1392246"/>
    <lineage>
        <taxon>Eukaryota</taxon>
        <taxon>Fungi</taxon>
        <taxon>Dikarya</taxon>
        <taxon>Ascomycota</taxon>
        <taxon>Pezizomycotina</taxon>
        <taxon>Dothideomycetes</taxon>
        <taxon>Pleosporomycetidae</taxon>
        <taxon>Pleosporales</taxon>
        <taxon>Amniculicolaceae</taxon>
        <taxon>Amniculicola</taxon>
    </lineage>
</organism>
<accession>A0A6A5VX28</accession>
<evidence type="ECO:0000313" key="3">
    <source>
        <dbReference type="Proteomes" id="UP000799779"/>
    </source>
</evidence>
<feature type="region of interest" description="Disordered" evidence="1">
    <location>
        <begin position="148"/>
        <end position="169"/>
    </location>
</feature>
<proteinExistence type="predicted"/>
<protein>
    <submittedName>
        <fullName evidence="2">Uncharacterized protein</fullName>
    </submittedName>
</protein>